<name>A0A518BJ60_9BACT</name>
<reference evidence="3 4" key="1">
    <citation type="submission" date="2019-02" db="EMBL/GenBank/DDBJ databases">
        <title>Deep-cultivation of Planctomycetes and their phenomic and genomic characterization uncovers novel biology.</title>
        <authorList>
            <person name="Wiegand S."/>
            <person name="Jogler M."/>
            <person name="Boedeker C."/>
            <person name="Pinto D."/>
            <person name="Vollmers J."/>
            <person name="Rivas-Marin E."/>
            <person name="Kohn T."/>
            <person name="Peeters S.H."/>
            <person name="Heuer A."/>
            <person name="Rast P."/>
            <person name="Oberbeckmann S."/>
            <person name="Bunk B."/>
            <person name="Jeske O."/>
            <person name="Meyerdierks A."/>
            <person name="Storesund J.E."/>
            <person name="Kallscheuer N."/>
            <person name="Luecker S."/>
            <person name="Lage O.M."/>
            <person name="Pohl T."/>
            <person name="Merkel B.J."/>
            <person name="Hornburger P."/>
            <person name="Mueller R.-W."/>
            <person name="Bruemmer F."/>
            <person name="Labrenz M."/>
            <person name="Spormann A.M."/>
            <person name="Op den Camp H."/>
            <person name="Overmann J."/>
            <person name="Amann R."/>
            <person name="Jetten M.S.M."/>
            <person name="Mascher T."/>
            <person name="Medema M.H."/>
            <person name="Devos D.P."/>
            <person name="Kaster A.-K."/>
            <person name="Ovreas L."/>
            <person name="Rohde M."/>
            <person name="Galperin M.Y."/>
            <person name="Jogler C."/>
        </authorList>
    </citation>
    <scope>NUCLEOTIDE SEQUENCE [LARGE SCALE GENOMIC DNA]</scope>
    <source>
        <strain evidence="3 4">Pla133</strain>
    </source>
</reference>
<keyword evidence="3" id="KW-0378">Hydrolase</keyword>
<dbReference type="InterPro" id="IPR045175">
    <property type="entry name" value="M28_fam"/>
</dbReference>
<dbReference type="Gene3D" id="3.50.30.30">
    <property type="match status" value="1"/>
</dbReference>
<accession>A0A518BJ60</accession>
<feature type="signal peptide" evidence="1">
    <location>
        <begin position="1"/>
        <end position="24"/>
    </location>
</feature>
<dbReference type="SUPFAM" id="SSF53187">
    <property type="entry name" value="Zn-dependent exopeptidases"/>
    <property type="match status" value="1"/>
</dbReference>
<keyword evidence="1" id="KW-0732">Signal</keyword>
<dbReference type="EC" id="3.4.11.24" evidence="3"/>
<dbReference type="AlphaFoldDB" id="A0A518BJ60"/>
<dbReference type="Gene3D" id="3.40.630.10">
    <property type="entry name" value="Zn peptidases"/>
    <property type="match status" value="1"/>
</dbReference>
<dbReference type="GO" id="GO:0006508">
    <property type="term" value="P:proteolysis"/>
    <property type="evidence" value="ECO:0007669"/>
    <property type="project" value="InterPro"/>
</dbReference>
<dbReference type="EMBL" id="CP036287">
    <property type="protein sequence ID" value="QDU66995.1"/>
    <property type="molecule type" value="Genomic_DNA"/>
</dbReference>
<sequence precursor="true">MIDLLRTSRRTLAGALVAGAVVYAANFAAGQSPAVAPAALAEGGAVTPVDVDEIVGTPLERALATIRPENIFADLSFIASDEMHGRDTPSPELLIAARYIRARLQRLGFQPGGPLGSYFYEYQLAHSPLAIDRCEATWTATDGTTATLQAGRDYFFASVGDAGDLVTSGDLVFCGYGRRADFPDNARGKWALCVDNGKGRGQRSRTASQAGVAGLITFPAHDYEGESYTERFGGVMSMLERGRVSWPGGREPREIFPSLFMTRERGLALLDAAGRPPGAAEDWMPEQGAELGVNLEERRSLATQGGMATLENVCGFWPGKDPERSKEVVILSAHYDHVGVSGDDIYNGADDNGTGTCGLLALAEALATYGPLDRSVLLIWVSGEEKGLLGSKAWAENPWLPEGCKPVANINIDMIGRNDPTQILYTPTEKLEQYYNDLAQVLERHAASEGFTNLGSADDYYHRSDQASFETLGIPVMFLFADVHEDYHQPSDTVEKIDTDKVARVTRLVLRMLVDIDDEAIER</sequence>
<dbReference type="RefSeq" id="WP_145064789.1">
    <property type="nucleotide sequence ID" value="NZ_CP036287.1"/>
</dbReference>
<dbReference type="Pfam" id="PF04389">
    <property type="entry name" value="Peptidase_M28"/>
    <property type="match status" value="1"/>
</dbReference>
<organism evidence="3 4">
    <name type="scientific">Engelhardtia mirabilis</name>
    <dbReference type="NCBI Taxonomy" id="2528011"/>
    <lineage>
        <taxon>Bacteria</taxon>
        <taxon>Pseudomonadati</taxon>
        <taxon>Planctomycetota</taxon>
        <taxon>Planctomycetia</taxon>
        <taxon>Planctomycetia incertae sedis</taxon>
        <taxon>Engelhardtia</taxon>
    </lineage>
</organism>
<dbReference type="GO" id="GO:0008235">
    <property type="term" value="F:metalloexopeptidase activity"/>
    <property type="evidence" value="ECO:0007669"/>
    <property type="project" value="InterPro"/>
</dbReference>
<dbReference type="PANTHER" id="PTHR12147:SF26">
    <property type="entry name" value="PEPTIDASE M28 DOMAIN-CONTAINING PROTEIN"/>
    <property type="match status" value="1"/>
</dbReference>
<dbReference type="InterPro" id="IPR046450">
    <property type="entry name" value="PA_dom_sf"/>
</dbReference>
<keyword evidence="4" id="KW-1185">Reference proteome</keyword>
<dbReference type="PANTHER" id="PTHR12147">
    <property type="entry name" value="METALLOPEPTIDASE M28 FAMILY MEMBER"/>
    <property type="match status" value="1"/>
</dbReference>
<evidence type="ECO:0000313" key="3">
    <source>
        <dbReference type="EMBL" id="QDU66995.1"/>
    </source>
</evidence>
<dbReference type="GO" id="GO:0004177">
    <property type="term" value="F:aminopeptidase activity"/>
    <property type="evidence" value="ECO:0007669"/>
    <property type="project" value="UniProtKB-KW"/>
</dbReference>
<dbReference type="InterPro" id="IPR007484">
    <property type="entry name" value="Peptidase_M28"/>
</dbReference>
<evidence type="ECO:0000313" key="4">
    <source>
        <dbReference type="Proteomes" id="UP000316921"/>
    </source>
</evidence>
<dbReference type="KEGG" id="pbap:Pla133_20720"/>
<proteinExistence type="predicted"/>
<keyword evidence="3" id="KW-0031">Aminopeptidase</keyword>
<evidence type="ECO:0000256" key="1">
    <source>
        <dbReference type="SAM" id="SignalP"/>
    </source>
</evidence>
<gene>
    <name evidence="3" type="ORF">Pla133_20720</name>
</gene>
<protein>
    <submittedName>
        <fullName evidence="3">Aminopeptidase S</fullName>
        <ecNumber evidence="3">3.4.11.24</ecNumber>
    </submittedName>
</protein>
<feature type="domain" description="Peptidase M28" evidence="2">
    <location>
        <begin position="312"/>
        <end position="511"/>
    </location>
</feature>
<keyword evidence="3" id="KW-0645">Protease</keyword>
<feature type="chain" id="PRO_5021895481" evidence="1">
    <location>
        <begin position="25"/>
        <end position="523"/>
    </location>
</feature>
<dbReference type="SUPFAM" id="SSF52025">
    <property type="entry name" value="PA domain"/>
    <property type="match status" value="1"/>
</dbReference>
<evidence type="ECO:0000259" key="2">
    <source>
        <dbReference type="Pfam" id="PF04389"/>
    </source>
</evidence>
<dbReference type="Proteomes" id="UP000316921">
    <property type="component" value="Chromosome"/>
</dbReference>